<organism evidence="3 4">
    <name type="scientific">Reichenbachiella carrageenanivorans</name>
    <dbReference type="NCBI Taxonomy" id="2979869"/>
    <lineage>
        <taxon>Bacteria</taxon>
        <taxon>Pseudomonadati</taxon>
        <taxon>Bacteroidota</taxon>
        <taxon>Cytophagia</taxon>
        <taxon>Cytophagales</taxon>
        <taxon>Reichenbachiellaceae</taxon>
        <taxon>Reichenbachiella</taxon>
    </lineage>
</organism>
<proteinExistence type="predicted"/>
<name>A0ABY6D3X6_9BACT</name>
<evidence type="ECO:0000313" key="3">
    <source>
        <dbReference type="EMBL" id="UXX80828.1"/>
    </source>
</evidence>
<keyword evidence="4" id="KW-1185">Reference proteome</keyword>
<dbReference type="Pfam" id="PF18962">
    <property type="entry name" value="Por_Secre_tail"/>
    <property type="match status" value="1"/>
</dbReference>
<dbReference type="NCBIfam" id="TIGR04183">
    <property type="entry name" value="Por_Secre_tail"/>
    <property type="match status" value="1"/>
</dbReference>
<evidence type="ECO:0000259" key="2">
    <source>
        <dbReference type="Pfam" id="PF18962"/>
    </source>
</evidence>
<feature type="domain" description="Secretion system C-terminal sorting" evidence="2">
    <location>
        <begin position="1002"/>
        <end position="1070"/>
    </location>
</feature>
<dbReference type="SUPFAM" id="SSF63825">
    <property type="entry name" value="YWTD domain"/>
    <property type="match status" value="1"/>
</dbReference>
<keyword evidence="1" id="KW-0732">Signal</keyword>
<protein>
    <submittedName>
        <fullName evidence="3">T9SS type A sorting domain-containing protein</fullName>
    </submittedName>
</protein>
<dbReference type="SUPFAM" id="SSF50956">
    <property type="entry name" value="Thermostable phytase (3-phytase)"/>
    <property type="match status" value="1"/>
</dbReference>
<reference evidence="3" key="1">
    <citation type="submission" date="2022-10" db="EMBL/GenBank/DDBJ databases">
        <title>Comparative genomics and taxonomic characterization of three novel marine species of genus Reichenbachiella exhibiting antioxidant and polysaccharide degradation activities.</title>
        <authorList>
            <person name="Muhammad N."/>
            <person name="Lee Y.-J."/>
            <person name="Ko J."/>
            <person name="Kim S.-G."/>
        </authorList>
    </citation>
    <scope>NUCLEOTIDE SEQUENCE</scope>
    <source>
        <strain evidence="3">Wsw4-B4</strain>
    </source>
</reference>
<accession>A0ABY6D3X6</accession>
<dbReference type="RefSeq" id="WP_263052557.1">
    <property type="nucleotide sequence ID" value="NZ_CP106735.1"/>
</dbReference>
<feature type="chain" id="PRO_5046643710" evidence="1">
    <location>
        <begin position="25"/>
        <end position="1071"/>
    </location>
</feature>
<evidence type="ECO:0000313" key="4">
    <source>
        <dbReference type="Proteomes" id="UP001062165"/>
    </source>
</evidence>
<dbReference type="InterPro" id="IPR026444">
    <property type="entry name" value="Secre_tail"/>
</dbReference>
<feature type="signal peptide" evidence="1">
    <location>
        <begin position="1"/>
        <end position="24"/>
    </location>
</feature>
<evidence type="ECO:0000256" key="1">
    <source>
        <dbReference type="SAM" id="SignalP"/>
    </source>
</evidence>
<gene>
    <name evidence="3" type="ORF">N7E81_06910</name>
</gene>
<dbReference type="Proteomes" id="UP001062165">
    <property type="component" value="Chromosome"/>
</dbReference>
<dbReference type="EMBL" id="CP106735">
    <property type="protein sequence ID" value="UXX80828.1"/>
    <property type="molecule type" value="Genomic_DNA"/>
</dbReference>
<sequence>MKSIKTISVIAILICLISMISAQAQIELVKDINTSSETEELRINESLIIVNGKLLISYDEHPVYGSELWTLNESNEPVLLKDINVGTQSSWPENFTLFGNKVIFTAQWPDTGYAPSITDGTEEGTFLLKDFGPQSEARYFTPFGENQCLFLEIGGSDPNRLWKTDGTVAGTSLIATLPSDANNVRNFTSLGNQVFFMASLEETGQELWVTDGTEEGTKMVADIIEGSSGSGPSNMIALNNKMYFSAYTAANGRELWVSDGTAEGTEMVADILPGSQDGLSTSYFRPAAFDGKLYFAASGTSGNIELWSSDGTAEGTALIKDIRTLSSGIPRNFFPFGDVLLFTATHDTDGQELWKTDGTEEGTLQVKDINTNGSSYPSGFCLFNGLVYFNANETNQYDLWVTDGTEVGTSKVKATELGTNSSFRNLVTDGTTLYYAVYSDGAKLYESDGTTEGTSSISNEATIFNDSEPRDFTSLGGGIVFTAKRSTGETSLWYSDGTTITELLPATASTYPGPNSSFEQMIIGNKLLFLATTDTQGEELWVTDGTPEGTQILKDINPDAEDSDIEDFVRFDDVIVFQANDGSTGKEPWKTDGTAEGTVLIKDIRSGSPESNPRNFLVLNDLCYFNAYDGSTGIELFVTDGTEEGTVQVVDLNPAADKTGAYNNQFIFKDKIVIFGSEDNGTYGYEIVISDGTAEGTERISDINEGSENTSIRDYAIFDSYFAFFTHVSAKSSYEFWKSDGTAEGTSMLEDGLQNYVFQGSLGDLVIYFGKDAEGQVDLQATNTMTLSTTTLIADVPIAIGGEGDLNDPNYVKVSNQIFLIDGMFEDEEGEPNVATGTALWVTDGTVGGTLEISTDAFGNDLAPVKLFLIDGEVYFIGYNNSSLAYSIYHTDGTTCGTQPLNDESVEILGELFPIDGYLYFRGSTPTLGSELYRYHLNTEIPSQLIAWYLDADGDGLGDENEMVEDCNQPTGYVANSDDCDDDVNNICDNILQIDVSQKIIIYPNPAHEWMTVSGLKSEAELQLIKIDGQMVLRQQVVPDEQVSLANLKSGLYLLRLNQNDITTTTKILIH</sequence>